<reference evidence="9" key="1">
    <citation type="submission" date="2003-08" db="EMBL/GenBank/DDBJ databases">
        <authorList>
            <person name="Birren B."/>
            <person name="Nusbaum C."/>
            <person name="Abebe A."/>
            <person name="Abouelleil A."/>
            <person name="Adekoya E."/>
            <person name="Ait-zahra M."/>
            <person name="Allen N."/>
            <person name="Allen T."/>
            <person name="An P."/>
            <person name="Anderson M."/>
            <person name="Anderson S."/>
            <person name="Arachchi H."/>
            <person name="Armbruster J."/>
            <person name="Bachantsang P."/>
            <person name="Baldwin J."/>
            <person name="Barry A."/>
            <person name="Bayul T."/>
            <person name="Blitshsteyn B."/>
            <person name="Bloom T."/>
            <person name="Blye J."/>
            <person name="Boguslavskiy L."/>
            <person name="Borowsky M."/>
            <person name="Boukhgalter B."/>
            <person name="Brunache A."/>
            <person name="Butler J."/>
            <person name="Calixte N."/>
            <person name="Calvo S."/>
            <person name="Camarata J."/>
            <person name="Campo K."/>
            <person name="Chang J."/>
            <person name="Cheshatsang Y."/>
            <person name="Citroen M."/>
            <person name="Collymore A."/>
            <person name="Considine T."/>
            <person name="Cook A."/>
            <person name="Cooke P."/>
            <person name="Corum B."/>
            <person name="Cuomo C."/>
            <person name="David R."/>
            <person name="Dawoe T."/>
            <person name="Degray S."/>
            <person name="Dodge S."/>
            <person name="Dooley K."/>
            <person name="Dorje P."/>
            <person name="Dorjee K."/>
            <person name="Dorris L."/>
            <person name="Duffey N."/>
            <person name="Dupes A."/>
            <person name="Elkins T."/>
            <person name="Engels R."/>
            <person name="Erickson J."/>
            <person name="Farina A."/>
            <person name="Faro S."/>
            <person name="Ferreira P."/>
            <person name="Fischer H."/>
            <person name="Fitzgerald M."/>
            <person name="Foley K."/>
            <person name="Gage D."/>
            <person name="Galagan J."/>
            <person name="Gearin G."/>
            <person name="Gnerre S."/>
            <person name="Gnirke A."/>
            <person name="Goyette A."/>
            <person name="Graham J."/>
            <person name="Grandbois E."/>
            <person name="Gyaltsen K."/>
            <person name="Hafez N."/>
            <person name="Hagopian D."/>
            <person name="Hagos B."/>
            <person name="Hall J."/>
            <person name="Hatcher B."/>
            <person name="Heller A."/>
            <person name="Higgins H."/>
            <person name="Honan T."/>
            <person name="Horn A."/>
            <person name="Houde N."/>
            <person name="Hughes L."/>
            <person name="Hulme W."/>
            <person name="Husby E."/>
            <person name="Iliev I."/>
            <person name="Jaffe D."/>
            <person name="Jones C."/>
            <person name="Kamal M."/>
            <person name="Kamat A."/>
            <person name="Kamvysselis M."/>
            <person name="Karlsson E."/>
            <person name="Kells C."/>
            <person name="Kieu A."/>
            <person name="Kisner P."/>
            <person name="Kodira C."/>
            <person name="Kulbokas E."/>
            <person name="Labutti K."/>
            <person name="Lama D."/>
            <person name="Landers T."/>
            <person name="Leger J."/>
            <person name="Levine S."/>
            <person name="Lewis D."/>
            <person name="Lewis T."/>
            <person name="Lindblad-toh K."/>
            <person name="Liu X."/>
            <person name="Lokyitsang T."/>
            <person name="Lokyitsang Y."/>
            <person name="Lucien O."/>
            <person name="Lui A."/>
            <person name="Ma L.J."/>
            <person name="Mabbitt R."/>
            <person name="Macdonald J."/>
            <person name="Maclean C."/>
            <person name="Major J."/>
            <person name="Manning J."/>
            <person name="Marabella R."/>
            <person name="Maru K."/>
            <person name="Matthews C."/>
            <person name="Mauceli E."/>
            <person name="Mccarthy M."/>
            <person name="Mcdonough S."/>
            <person name="Mcghee T."/>
            <person name="Meldrim J."/>
            <person name="Meneus L."/>
            <person name="Mesirov J."/>
            <person name="Mihalev A."/>
            <person name="Mihova T."/>
            <person name="Mikkelsen T."/>
            <person name="Mlenga V."/>
            <person name="Moru K."/>
            <person name="Mozes J."/>
            <person name="Mulrain L."/>
            <person name="Munson G."/>
            <person name="Naylor J."/>
            <person name="Newes C."/>
            <person name="Nguyen C."/>
            <person name="Nguyen N."/>
            <person name="Nguyen T."/>
            <person name="Nicol R."/>
            <person name="Nielsen C."/>
            <person name="Nizzari M."/>
            <person name="Norbu C."/>
            <person name="Norbu N."/>
            <person name="O'donnell P."/>
            <person name="Okoawo O."/>
            <person name="O'leary S."/>
            <person name="Omotosho B."/>
            <person name="O'neill K."/>
            <person name="Osman S."/>
            <person name="Parker S."/>
            <person name="Perrin D."/>
            <person name="Phunkhang P."/>
            <person name="Piqani B."/>
            <person name="Purcell S."/>
            <person name="Rachupka T."/>
            <person name="Ramasamy U."/>
            <person name="Rameau R."/>
            <person name="Ray V."/>
            <person name="Raymond C."/>
            <person name="Retta R."/>
            <person name="Richardson S."/>
            <person name="Rise C."/>
            <person name="Rodriguez J."/>
            <person name="Rogers J."/>
            <person name="Rogov P."/>
            <person name="Rutman M."/>
            <person name="Schupbach R."/>
            <person name="Seaman C."/>
            <person name="Settipalli S."/>
            <person name="Sharpe T."/>
            <person name="Sheridan J."/>
            <person name="Sherpa N."/>
            <person name="Shi J."/>
            <person name="Smirnov S."/>
            <person name="Smith C."/>
            <person name="Sougnez C."/>
            <person name="Spencer B."/>
            <person name="Stalker J."/>
            <person name="Stange-thomann N."/>
            <person name="Stavropoulos S."/>
            <person name="Stetson K."/>
            <person name="Stone C."/>
            <person name="Stone S."/>
            <person name="Stubbs M."/>
            <person name="Talamas J."/>
            <person name="Tchuinga P."/>
            <person name="Tenzing P."/>
            <person name="Tesfaye S."/>
            <person name="Theodore J."/>
            <person name="Thoulutsang Y."/>
            <person name="Topham K."/>
            <person name="Towey S."/>
            <person name="Tsamla T."/>
            <person name="Tsomo N."/>
            <person name="Vallee D."/>
            <person name="Vassiliev H."/>
            <person name="Venkataraman V."/>
            <person name="Vinson J."/>
            <person name="Vo A."/>
            <person name="Wade C."/>
            <person name="Wang S."/>
            <person name="Wangchuk T."/>
            <person name="Wangdi T."/>
            <person name="Whittaker C."/>
            <person name="Wilkinson J."/>
            <person name="Wu Y."/>
            <person name="Wyman D."/>
            <person name="Yadav S."/>
            <person name="Yang S."/>
            <person name="Yang X."/>
            <person name="Yeager S."/>
            <person name="Yee E."/>
            <person name="Young G."/>
            <person name="Zainoun J."/>
            <person name="Zembeck L."/>
            <person name="Zimmer A."/>
            <person name="Zody M."/>
            <person name="Lander E."/>
        </authorList>
    </citation>
    <scope>NUCLEOTIDE SEQUENCE [LARGE SCALE GENOMIC DNA]</scope>
</reference>
<dbReference type="InterPro" id="IPR031120">
    <property type="entry name" value="HIR1-like"/>
</dbReference>
<reference evidence="8" key="3">
    <citation type="submission" date="2025-09" db="UniProtKB">
        <authorList>
            <consortium name="Ensembl"/>
        </authorList>
    </citation>
    <scope>IDENTIFICATION</scope>
</reference>
<dbReference type="GO" id="GO:0005634">
    <property type="term" value="C:nucleus"/>
    <property type="evidence" value="ECO:0007669"/>
    <property type="project" value="UniProtKB-SubCell"/>
</dbReference>
<evidence type="ECO:0000256" key="3">
    <source>
        <dbReference type="ARBA" id="ARBA00022737"/>
    </source>
</evidence>
<evidence type="ECO:0000256" key="5">
    <source>
        <dbReference type="ARBA" id="ARBA00023242"/>
    </source>
</evidence>
<dbReference type="Ensembl" id="ENSCSAVT00000002710.1">
    <property type="protein sequence ID" value="ENSCSAVP00000002668.1"/>
    <property type="gene ID" value="ENSCSAVG00000001574.1"/>
</dbReference>
<dbReference type="HOGENOM" id="CLU_1387009_0_0_1"/>
<organism evidence="8 9">
    <name type="scientific">Ciona savignyi</name>
    <name type="common">Pacific transparent sea squirt</name>
    <dbReference type="NCBI Taxonomy" id="51511"/>
    <lineage>
        <taxon>Eukaryota</taxon>
        <taxon>Metazoa</taxon>
        <taxon>Chordata</taxon>
        <taxon>Tunicata</taxon>
        <taxon>Ascidiacea</taxon>
        <taxon>Phlebobranchia</taxon>
        <taxon>Cionidae</taxon>
        <taxon>Ciona</taxon>
    </lineage>
</organism>
<feature type="compositionally biased region" description="Basic and acidic residues" evidence="6">
    <location>
        <begin position="151"/>
        <end position="161"/>
    </location>
</feature>
<evidence type="ECO:0000256" key="1">
    <source>
        <dbReference type="ARBA" id="ARBA00004123"/>
    </source>
</evidence>
<keyword evidence="4" id="KW-0156">Chromatin regulator</keyword>
<dbReference type="Proteomes" id="UP000007875">
    <property type="component" value="Unassembled WGS sequence"/>
</dbReference>
<reference evidence="8" key="2">
    <citation type="submission" date="2025-08" db="UniProtKB">
        <authorList>
            <consortium name="Ensembl"/>
        </authorList>
    </citation>
    <scope>IDENTIFICATION</scope>
</reference>
<dbReference type="AlphaFoldDB" id="H2YBH0"/>
<evidence type="ECO:0000259" key="7">
    <source>
        <dbReference type="Pfam" id="PF07569"/>
    </source>
</evidence>
<evidence type="ECO:0000256" key="4">
    <source>
        <dbReference type="ARBA" id="ARBA00022853"/>
    </source>
</evidence>
<feature type="domain" description="Protein HIRA-like C-terminal" evidence="7">
    <location>
        <begin position="1"/>
        <end position="112"/>
    </location>
</feature>
<dbReference type="GO" id="GO:0000417">
    <property type="term" value="C:HIR complex"/>
    <property type="evidence" value="ECO:0007669"/>
    <property type="project" value="TreeGrafter"/>
</dbReference>
<accession>H2YBH0</accession>
<comment type="subcellular location">
    <subcellularLocation>
        <location evidence="1">Nucleus</location>
    </subcellularLocation>
</comment>
<dbReference type="Pfam" id="PF07569">
    <property type="entry name" value="Hira"/>
    <property type="match status" value="1"/>
</dbReference>
<evidence type="ECO:0000256" key="2">
    <source>
        <dbReference type="ARBA" id="ARBA00022574"/>
    </source>
</evidence>
<dbReference type="PANTHER" id="PTHR13831">
    <property type="entry name" value="MEMBER OF THE HIR1 FAMILY OF WD-REPEAT PROTEINS"/>
    <property type="match status" value="1"/>
</dbReference>
<dbReference type="GO" id="GO:0006355">
    <property type="term" value="P:regulation of DNA-templated transcription"/>
    <property type="evidence" value="ECO:0007669"/>
    <property type="project" value="InterPro"/>
</dbReference>
<evidence type="ECO:0000313" key="8">
    <source>
        <dbReference type="Ensembl" id="ENSCSAVP00000002668.1"/>
    </source>
</evidence>
<sequence length="197" mass="22056">MGSWTYVSQPGDPIEQFTENISTMDGDASGDGEIAGLLKKKFNHGMGSLAARTFHTTASTQRDATLAMLERKLSASLLLECASQYKRWLLAYIRYVVQENYDLRLREVCDDLIGPPANRATSDALYSMETLCLGHIEEDAPPRRSPPGHWSKPELPADVHRVPGSTRHRGRLERRGTDGRLRFPVTCNKYLMIFASS</sequence>
<keyword evidence="5" id="KW-0539">Nucleus</keyword>
<dbReference type="InterPro" id="IPR011494">
    <property type="entry name" value="HIRA-like_C"/>
</dbReference>
<keyword evidence="2" id="KW-0853">WD repeat</keyword>
<dbReference type="GO" id="GO:0031491">
    <property type="term" value="F:nucleosome binding"/>
    <property type="evidence" value="ECO:0007669"/>
    <property type="project" value="TreeGrafter"/>
</dbReference>
<dbReference type="GO" id="GO:0006338">
    <property type="term" value="P:chromatin remodeling"/>
    <property type="evidence" value="ECO:0007669"/>
    <property type="project" value="InterPro"/>
</dbReference>
<evidence type="ECO:0000313" key="9">
    <source>
        <dbReference type="Proteomes" id="UP000007875"/>
    </source>
</evidence>
<dbReference type="GO" id="GO:0000785">
    <property type="term" value="C:chromatin"/>
    <property type="evidence" value="ECO:0007669"/>
    <property type="project" value="TreeGrafter"/>
</dbReference>
<feature type="region of interest" description="Disordered" evidence="6">
    <location>
        <begin position="142"/>
        <end position="175"/>
    </location>
</feature>
<evidence type="ECO:0000256" key="6">
    <source>
        <dbReference type="SAM" id="MobiDB-lite"/>
    </source>
</evidence>
<dbReference type="PANTHER" id="PTHR13831:SF0">
    <property type="entry name" value="PROTEIN HIRA"/>
    <property type="match status" value="1"/>
</dbReference>
<dbReference type="GO" id="GO:0006351">
    <property type="term" value="P:DNA-templated transcription"/>
    <property type="evidence" value="ECO:0007669"/>
    <property type="project" value="InterPro"/>
</dbReference>
<keyword evidence="9" id="KW-1185">Reference proteome</keyword>
<keyword evidence="3" id="KW-0677">Repeat</keyword>
<proteinExistence type="predicted"/>
<dbReference type="GeneTree" id="ENSGT00550000074919"/>
<name>H2YBH0_CIOSA</name>
<protein>
    <recommendedName>
        <fullName evidence="7">Protein HIRA-like C-terminal domain-containing protein</fullName>
    </recommendedName>
</protein>